<gene>
    <name evidence="1" type="ORF">OD750_018590</name>
</gene>
<keyword evidence="2" id="KW-1185">Reference proteome</keyword>
<accession>A0A9X3YPL4</accession>
<sequence>MTLFLYSAAGDDGGRRAGRIDAASLDAAKFRLEQSGLRDIVFHTDEILPAQLRAEGMAPAEVSADAELAALTDPLHGFAFVRACYIGNWIAWVPPLAWALWNLAGGAPYSLVDQASFALAAIGLAFPAWAAVPSLAYQKLLDASAWARWDDVRRQCAFFRRWRRWFLAPTPRFDVDIRDATAVAAQGDLAAALASVAHYEATVAPRQVYLGRIASIHFAARDWTGALRCQEEAWRLSGGGMPETIDYAVTLVWRRRDADAAQRLLAGIAGRTRTALAQTFVDYAEGLIALERGHDDVAKDRFERAIEGQAAASNTPLTQMVCDFIAAHLVIASARLGEKRAARALLRSVLPRLTAFKDIDLARRCAAAVA</sequence>
<dbReference type="Proteomes" id="UP001139971">
    <property type="component" value="Unassembled WGS sequence"/>
</dbReference>
<name>A0A9X3YPL4_9GAMM</name>
<reference evidence="1" key="1">
    <citation type="submission" date="2023-02" db="EMBL/GenBank/DDBJ databases">
        <title>Tahibacter soli sp. nov. isolated from soil.</title>
        <authorList>
            <person name="Baek J.H."/>
            <person name="Lee J.K."/>
            <person name="Choi D.G."/>
            <person name="Jeon C.O."/>
        </authorList>
    </citation>
    <scope>NUCLEOTIDE SEQUENCE</scope>
    <source>
        <strain evidence="1">BL</strain>
    </source>
</reference>
<dbReference type="AlphaFoldDB" id="A0A9X3YPL4"/>
<evidence type="ECO:0000313" key="1">
    <source>
        <dbReference type="EMBL" id="MDC8014558.1"/>
    </source>
</evidence>
<proteinExistence type="predicted"/>
<evidence type="ECO:0000313" key="2">
    <source>
        <dbReference type="Proteomes" id="UP001139971"/>
    </source>
</evidence>
<dbReference type="EMBL" id="JAOVZO020000018">
    <property type="protein sequence ID" value="MDC8014558.1"/>
    <property type="molecule type" value="Genomic_DNA"/>
</dbReference>
<protein>
    <submittedName>
        <fullName evidence="1">Uncharacterized protein</fullName>
    </submittedName>
</protein>
<dbReference type="RefSeq" id="WP_263542225.1">
    <property type="nucleotide sequence ID" value="NZ_JAOVZO020000018.1"/>
</dbReference>
<organism evidence="1 2">
    <name type="scientific">Tahibacter soli</name>
    <dbReference type="NCBI Taxonomy" id="2983605"/>
    <lineage>
        <taxon>Bacteria</taxon>
        <taxon>Pseudomonadati</taxon>
        <taxon>Pseudomonadota</taxon>
        <taxon>Gammaproteobacteria</taxon>
        <taxon>Lysobacterales</taxon>
        <taxon>Rhodanobacteraceae</taxon>
        <taxon>Tahibacter</taxon>
    </lineage>
</organism>
<comment type="caution">
    <text evidence="1">The sequence shown here is derived from an EMBL/GenBank/DDBJ whole genome shotgun (WGS) entry which is preliminary data.</text>
</comment>